<keyword evidence="1" id="KW-0732">Signal</keyword>
<reference evidence="2" key="1">
    <citation type="submission" date="2020-04" db="EMBL/GenBank/DDBJ databases">
        <title>Draft genome resource of the tomato pathogen Pseudocercospora fuligena.</title>
        <authorList>
            <person name="Zaccaron A."/>
        </authorList>
    </citation>
    <scope>NUCLEOTIDE SEQUENCE</scope>
    <source>
        <strain evidence="2">PF001</strain>
    </source>
</reference>
<gene>
    <name evidence="2" type="ORF">HII31_02887</name>
</gene>
<sequence length="353" mass="36290">MLPTTLLMALVAAAANAAPNGPKVSTSVDSCQKTITKYRPGFGAIGPLSTNTRTSSQTVYSTITTCGAQSTVTTTIIPDPVTQTVNGTNAYAKNLLVSTGEECTSTTTISESVATVYTGTYSASQSKRSAAPLNQRSPLLKPNLLGKVFHRLGQNALLNQKAFEVDCLEQVTTHVITTTTIHDAPATETVTAETPTVYVTRQGGIKAVLATAPVNITTTLTAQPAVNTSSGGVCTVTAGASSTTTQHLKCAPTNLISEVDGKGIGQTQGDESNTRGLADGTDPSACCQLCVDTEDCAASEDDPDAGNCFLWYTEPSCGRGFNYSVGSNDIAPGAGFLLQTGCGTIEAVDAPTA</sequence>
<protein>
    <recommendedName>
        <fullName evidence="4">Apple domain-containing protein</fullName>
    </recommendedName>
</protein>
<evidence type="ECO:0000256" key="1">
    <source>
        <dbReference type="SAM" id="SignalP"/>
    </source>
</evidence>
<name>A0A8H6RR64_9PEZI</name>
<comment type="caution">
    <text evidence="2">The sequence shown here is derived from an EMBL/GenBank/DDBJ whole genome shotgun (WGS) entry which is preliminary data.</text>
</comment>
<feature type="signal peptide" evidence="1">
    <location>
        <begin position="1"/>
        <end position="17"/>
    </location>
</feature>
<dbReference type="EMBL" id="JABCIY010000037">
    <property type="protein sequence ID" value="KAF7195752.1"/>
    <property type="molecule type" value="Genomic_DNA"/>
</dbReference>
<evidence type="ECO:0000313" key="3">
    <source>
        <dbReference type="Proteomes" id="UP000660729"/>
    </source>
</evidence>
<dbReference type="AlphaFoldDB" id="A0A8H6RR64"/>
<evidence type="ECO:0008006" key="4">
    <source>
        <dbReference type="Google" id="ProtNLM"/>
    </source>
</evidence>
<organism evidence="2 3">
    <name type="scientific">Pseudocercospora fuligena</name>
    <dbReference type="NCBI Taxonomy" id="685502"/>
    <lineage>
        <taxon>Eukaryota</taxon>
        <taxon>Fungi</taxon>
        <taxon>Dikarya</taxon>
        <taxon>Ascomycota</taxon>
        <taxon>Pezizomycotina</taxon>
        <taxon>Dothideomycetes</taxon>
        <taxon>Dothideomycetidae</taxon>
        <taxon>Mycosphaerellales</taxon>
        <taxon>Mycosphaerellaceae</taxon>
        <taxon>Pseudocercospora</taxon>
    </lineage>
</organism>
<keyword evidence="3" id="KW-1185">Reference proteome</keyword>
<evidence type="ECO:0000313" key="2">
    <source>
        <dbReference type="EMBL" id="KAF7195752.1"/>
    </source>
</evidence>
<dbReference type="Proteomes" id="UP000660729">
    <property type="component" value="Unassembled WGS sequence"/>
</dbReference>
<feature type="chain" id="PRO_5034655962" description="Apple domain-containing protein" evidence="1">
    <location>
        <begin position="18"/>
        <end position="353"/>
    </location>
</feature>
<proteinExistence type="predicted"/>
<accession>A0A8H6RR64</accession>
<dbReference type="OrthoDB" id="3644474at2759"/>